<dbReference type="SUPFAM" id="SSF158560">
    <property type="entry name" value="BH3980-like"/>
    <property type="match status" value="1"/>
</dbReference>
<sequence length="110" mass="12591">MENILKKLVGDKKEYSEYKARLAKLPHDYAVAYAAIERYIYNFAAGDGIMTVIYDGLGIFEQAAADNVPLKDVVGEDSVEFATELVNNYPEQMWIVKQQNKLRRTIKELE</sequence>
<organism evidence="1 2">
    <name type="scientific">Amylolactobacillus amylotrophicus DSM 20534</name>
    <dbReference type="NCBI Taxonomy" id="1423722"/>
    <lineage>
        <taxon>Bacteria</taxon>
        <taxon>Bacillati</taxon>
        <taxon>Bacillota</taxon>
        <taxon>Bacilli</taxon>
        <taxon>Lactobacillales</taxon>
        <taxon>Lactobacillaceae</taxon>
        <taxon>Amylolactobacillus</taxon>
    </lineage>
</organism>
<evidence type="ECO:0008006" key="3">
    <source>
        <dbReference type="Google" id="ProtNLM"/>
    </source>
</evidence>
<accession>A0A0R1H0I7</accession>
<dbReference type="PATRIC" id="fig|1423722.3.peg.705"/>
<evidence type="ECO:0000313" key="1">
    <source>
        <dbReference type="EMBL" id="KRK37923.1"/>
    </source>
</evidence>
<protein>
    <recommendedName>
        <fullName evidence="3">DUF1048 domain-containing protein</fullName>
    </recommendedName>
</protein>
<name>A0A0R1H0I7_9LACO</name>
<keyword evidence="2" id="KW-1185">Reference proteome</keyword>
<gene>
    <name evidence="1" type="ORF">FC62_GL000689</name>
</gene>
<dbReference type="RefSeq" id="WP_054745421.1">
    <property type="nucleotide sequence ID" value="NZ_AZCV01000002.1"/>
</dbReference>
<dbReference type="Proteomes" id="UP000050909">
    <property type="component" value="Unassembled WGS sequence"/>
</dbReference>
<proteinExistence type="predicted"/>
<dbReference type="Pfam" id="PF06304">
    <property type="entry name" value="DUF1048"/>
    <property type="match status" value="1"/>
</dbReference>
<dbReference type="Gene3D" id="1.10.1900.10">
    <property type="entry name" value="c-terminal domain of poly(a) binding protein"/>
    <property type="match status" value="1"/>
</dbReference>
<dbReference type="EMBL" id="AZCV01000002">
    <property type="protein sequence ID" value="KRK37923.1"/>
    <property type="molecule type" value="Genomic_DNA"/>
</dbReference>
<comment type="caution">
    <text evidence="1">The sequence shown here is derived from an EMBL/GenBank/DDBJ whole genome shotgun (WGS) entry which is preliminary data.</text>
</comment>
<evidence type="ECO:0000313" key="2">
    <source>
        <dbReference type="Proteomes" id="UP000050909"/>
    </source>
</evidence>
<dbReference type="InterPro" id="IPR008316">
    <property type="entry name" value="UCP029876"/>
</dbReference>
<dbReference type="AlphaFoldDB" id="A0A0R1H0I7"/>
<reference evidence="1 2" key="1">
    <citation type="journal article" date="2015" name="Genome Announc.">
        <title>Expanding the biotechnology potential of lactobacilli through comparative genomics of 213 strains and associated genera.</title>
        <authorList>
            <person name="Sun Z."/>
            <person name="Harris H.M."/>
            <person name="McCann A."/>
            <person name="Guo C."/>
            <person name="Argimon S."/>
            <person name="Zhang W."/>
            <person name="Yang X."/>
            <person name="Jeffery I.B."/>
            <person name="Cooney J.C."/>
            <person name="Kagawa T.F."/>
            <person name="Liu W."/>
            <person name="Song Y."/>
            <person name="Salvetti E."/>
            <person name="Wrobel A."/>
            <person name="Rasinkangas P."/>
            <person name="Parkhill J."/>
            <person name="Rea M.C."/>
            <person name="O'Sullivan O."/>
            <person name="Ritari J."/>
            <person name="Douillard F.P."/>
            <person name="Paul Ross R."/>
            <person name="Yang R."/>
            <person name="Briner A.E."/>
            <person name="Felis G.E."/>
            <person name="de Vos W.M."/>
            <person name="Barrangou R."/>
            <person name="Klaenhammer T.R."/>
            <person name="Caufield P.W."/>
            <person name="Cui Y."/>
            <person name="Zhang H."/>
            <person name="O'Toole P.W."/>
        </authorList>
    </citation>
    <scope>NUCLEOTIDE SEQUENCE [LARGE SCALE GENOMIC DNA]</scope>
    <source>
        <strain evidence="1 2">DSM 20534</strain>
    </source>
</reference>